<gene>
    <name evidence="2" type="ORF">NW209_13635</name>
</gene>
<dbReference type="SUPFAM" id="SSF53067">
    <property type="entry name" value="Actin-like ATPase domain"/>
    <property type="match status" value="1"/>
</dbReference>
<dbReference type="PROSITE" id="PS01125">
    <property type="entry name" value="ROK"/>
    <property type="match status" value="1"/>
</dbReference>
<name>A0AAW5NAW7_9BACT</name>
<dbReference type="Proteomes" id="UP001204579">
    <property type="component" value="Unassembled WGS sequence"/>
</dbReference>
<dbReference type="InterPro" id="IPR049874">
    <property type="entry name" value="ROK_cs"/>
</dbReference>
<evidence type="ECO:0000313" key="3">
    <source>
        <dbReference type="Proteomes" id="UP001204579"/>
    </source>
</evidence>
<reference evidence="2 3" key="1">
    <citation type="submission" date="2022-08" db="EMBL/GenBank/DDBJ databases">
        <authorList>
            <person name="Zeman M."/>
            <person name="Kubasova T."/>
        </authorList>
    </citation>
    <scope>NUCLEOTIDE SEQUENCE [LARGE SCALE GENOMIC DNA]</scope>
    <source>
        <strain evidence="2 3">ET62</strain>
    </source>
</reference>
<protein>
    <submittedName>
        <fullName evidence="2">ROK family transcriptional regulator</fullName>
    </submittedName>
</protein>
<accession>A0AAW5NAW7</accession>
<dbReference type="Pfam" id="PF00480">
    <property type="entry name" value="ROK"/>
    <property type="match status" value="1"/>
</dbReference>
<keyword evidence="3" id="KW-1185">Reference proteome</keyword>
<dbReference type="Pfam" id="PF13412">
    <property type="entry name" value="HTH_24"/>
    <property type="match status" value="1"/>
</dbReference>
<evidence type="ECO:0000313" key="2">
    <source>
        <dbReference type="EMBL" id="MCR8875040.1"/>
    </source>
</evidence>
<dbReference type="PANTHER" id="PTHR18964:SF149">
    <property type="entry name" value="BIFUNCTIONAL UDP-N-ACETYLGLUCOSAMINE 2-EPIMERASE_N-ACETYLMANNOSAMINE KINASE"/>
    <property type="match status" value="1"/>
</dbReference>
<dbReference type="EMBL" id="JANRHJ010000018">
    <property type="protein sequence ID" value="MCR8875040.1"/>
    <property type="molecule type" value="Genomic_DNA"/>
</dbReference>
<dbReference type="InterPro" id="IPR043129">
    <property type="entry name" value="ATPase_NBD"/>
</dbReference>
<organism evidence="2 3">
    <name type="scientific">Phocaeicola barnesiae</name>
    <dbReference type="NCBI Taxonomy" id="376804"/>
    <lineage>
        <taxon>Bacteria</taxon>
        <taxon>Pseudomonadati</taxon>
        <taxon>Bacteroidota</taxon>
        <taxon>Bacteroidia</taxon>
        <taxon>Bacteroidales</taxon>
        <taxon>Bacteroidaceae</taxon>
        <taxon>Phocaeicola</taxon>
    </lineage>
</organism>
<dbReference type="InterPro" id="IPR000600">
    <property type="entry name" value="ROK"/>
</dbReference>
<comment type="similarity">
    <text evidence="1">Belongs to the ROK (NagC/XylR) family.</text>
</comment>
<dbReference type="PANTHER" id="PTHR18964">
    <property type="entry name" value="ROK (REPRESSOR, ORF, KINASE) FAMILY"/>
    <property type="match status" value="1"/>
</dbReference>
<comment type="caution">
    <text evidence="2">The sequence shown here is derived from an EMBL/GenBank/DDBJ whole genome shotgun (WGS) entry which is preliminary data.</text>
</comment>
<dbReference type="Gene3D" id="3.30.420.40">
    <property type="match status" value="2"/>
</dbReference>
<dbReference type="AlphaFoldDB" id="A0AAW5NAW7"/>
<dbReference type="InterPro" id="IPR036390">
    <property type="entry name" value="WH_DNA-bd_sf"/>
</dbReference>
<dbReference type="SUPFAM" id="SSF46785">
    <property type="entry name" value="Winged helix' DNA-binding domain"/>
    <property type="match status" value="1"/>
</dbReference>
<dbReference type="Gene3D" id="1.10.10.10">
    <property type="entry name" value="Winged helix-like DNA-binding domain superfamily/Winged helix DNA-binding domain"/>
    <property type="match status" value="1"/>
</dbReference>
<evidence type="ECO:0000256" key="1">
    <source>
        <dbReference type="ARBA" id="ARBA00006479"/>
    </source>
</evidence>
<proteinExistence type="inferred from homology"/>
<dbReference type="RefSeq" id="WP_258336187.1">
    <property type="nucleotide sequence ID" value="NZ_JANRHJ010000018.1"/>
</dbReference>
<dbReference type="InterPro" id="IPR036388">
    <property type="entry name" value="WH-like_DNA-bd_sf"/>
</dbReference>
<sequence length="403" mass="44208">MPQHHLLLEIARGAKSAVTKKRIITYYMYNRSSTIPDLAKELNLSVPTVTKFITEMCEDGFIVNYGKLETGEGRPPTLYGLNADSGYFVGVDVRKTDINIGLMNFTGDIIDERVNIPFRLVNTPEALNTLCGQIQAFIEDNATLRDKILQIGVNVSGRVNPDLGYSFSLFNFEERSLNEVLTEKIGIPVSIDNDTRAMTYGECMKGVVKGEKNIVFVNLSWGLGVGLVINGQLYAGKSGFSGELGHFSVFDNEILCHCGKKGCLETEVSGMALYRKLCEQVAEGKSSILSERILAAKESVTLDDIIKATNKEDLLCIELVEEIGMLLGRYLAGVINLLNPELVIIGGSLSATEDYILLPVKGAIRKYTLNLVNKDSSVVLSKLKDKAGMIGACLLVRSKLFED</sequence>